<dbReference type="PROSITE" id="PS50943">
    <property type="entry name" value="HTH_CROC1"/>
    <property type="match status" value="1"/>
</dbReference>
<dbReference type="SUPFAM" id="SSF47413">
    <property type="entry name" value="lambda repressor-like DNA-binding domains"/>
    <property type="match status" value="1"/>
</dbReference>
<dbReference type="AlphaFoldDB" id="A0A1C0UM92"/>
<dbReference type="CDD" id="cd00093">
    <property type="entry name" value="HTH_XRE"/>
    <property type="match status" value="1"/>
</dbReference>
<reference evidence="3" key="2">
    <citation type="submission" date="2021-09" db="EMBL/GenBank/DDBJ databases">
        <title>Genomic analysis of Ralstonia spp.</title>
        <authorList>
            <person name="Aburjaile F."/>
            <person name="Ariute J.C."/>
            <person name="Pais A.K.L."/>
            <person name="Albuquerque G.M.R."/>
            <person name="Silva A.M.F."/>
            <person name="Brenig B."/>
            <person name="Azevedo V."/>
            <person name="Matiuzzi M."/>
            <person name="Ramos R."/>
            <person name="Goes-Neto A."/>
            <person name="Soares S."/>
            <person name="Iseppon A.M.B."/>
            <person name="Souza E."/>
            <person name="Gama M."/>
        </authorList>
    </citation>
    <scope>NUCLEOTIDE SEQUENCE</scope>
    <source>
        <strain evidence="3">B4</strain>
    </source>
</reference>
<dbReference type="GO" id="GO:0003677">
    <property type="term" value="F:DNA binding"/>
    <property type="evidence" value="ECO:0007669"/>
    <property type="project" value="InterPro"/>
</dbReference>
<proteinExistence type="predicted"/>
<protein>
    <submittedName>
        <fullName evidence="3">Helix-turn-helix domain-containing protein</fullName>
    </submittedName>
    <submittedName>
        <fullName evidence="2">XRE family transcriptional regulator</fullName>
    </submittedName>
</protein>
<name>A0A1C0UM92_RALSL</name>
<sequence length="110" mass="11956">MNAPTSTNVQLIHGPDGAPAFVVIPYAEYIASRIEDRSLIPHAVVERTVEGATPVRAWREHLGLTQAEVAGRLGISQPAYAQQENSNRLRKASREKIATALGILPAQLDF</sequence>
<reference evidence="2" key="1">
    <citation type="submission" date="2018-01" db="EMBL/GenBank/DDBJ databases">
        <title>Complete Genome Sequence of three strains from Ralstonia solanacearum ecotype Moko sequevar IIA-53 from Brazil.</title>
        <authorList>
            <person name="Silva J.R."/>
            <person name="Albuquerque G.M.R."/>
            <person name="Pais A.K.L."/>
            <person name="Silva A.M.F."/>
            <person name="Boiteux M.E.N.F."/>
            <person name="Souza E.B."/>
            <person name="Mariano R.L.R."/>
        </authorList>
    </citation>
    <scope>NUCLEOTIDE SEQUENCE [LARGE SCALE GENOMIC DNA]</scope>
    <source>
        <strain evidence="2">SFC</strain>
    </source>
</reference>
<evidence type="ECO:0000313" key="3">
    <source>
        <dbReference type="EMBL" id="MDB0523851.1"/>
    </source>
</evidence>
<dbReference type="Pfam" id="PF01381">
    <property type="entry name" value="HTH_3"/>
    <property type="match status" value="1"/>
</dbReference>
<organism evidence="3 4">
    <name type="scientific">Ralstonia solanacearum</name>
    <name type="common">Pseudomonas solanacearum</name>
    <dbReference type="NCBI Taxonomy" id="305"/>
    <lineage>
        <taxon>Bacteria</taxon>
        <taxon>Pseudomonadati</taxon>
        <taxon>Pseudomonadota</taxon>
        <taxon>Betaproteobacteria</taxon>
        <taxon>Burkholderiales</taxon>
        <taxon>Burkholderiaceae</taxon>
        <taxon>Ralstonia</taxon>
        <taxon>Ralstonia solanacearum species complex</taxon>
    </lineage>
</organism>
<accession>A0A1C0UM92</accession>
<dbReference type="EMBL" id="JAIVEX010000011">
    <property type="protein sequence ID" value="MDB0523851.1"/>
    <property type="molecule type" value="Genomic_DNA"/>
</dbReference>
<gene>
    <name evidence="2" type="ORF">C2L97_00870</name>
    <name evidence="3" type="ORF">LBW55_19805</name>
</gene>
<dbReference type="KEGG" id="rsy:RSUY_02200"/>
<dbReference type="GeneID" id="61362613"/>
<evidence type="ECO:0000313" key="4">
    <source>
        <dbReference type="Proteomes" id="UP001143674"/>
    </source>
</evidence>
<dbReference type="InterPro" id="IPR010982">
    <property type="entry name" value="Lambda_DNA-bd_dom_sf"/>
</dbReference>
<dbReference type="Proteomes" id="UP001143674">
    <property type="component" value="Unassembled WGS sequence"/>
</dbReference>
<dbReference type="Gene3D" id="1.10.260.40">
    <property type="entry name" value="lambda repressor-like DNA-binding domains"/>
    <property type="match status" value="1"/>
</dbReference>
<dbReference type="SMART" id="SM00530">
    <property type="entry name" value="HTH_XRE"/>
    <property type="match status" value="1"/>
</dbReference>
<feature type="domain" description="HTH cro/C1-type" evidence="1">
    <location>
        <begin position="55"/>
        <end position="108"/>
    </location>
</feature>
<dbReference type="EMBL" id="CP026092">
    <property type="protein sequence ID" value="AYB54720.1"/>
    <property type="molecule type" value="Genomic_DNA"/>
</dbReference>
<evidence type="ECO:0000259" key="1">
    <source>
        <dbReference type="PROSITE" id="PS50943"/>
    </source>
</evidence>
<dbReference type="InterPro" id="IPR001387">
    <property type="entry name" value="Cro/C1-type_HTH"/>
</dbReference>
<evidence type="ECO:0000313" key="2">
    <source>
        <dbReference type="EMBL" id="AYB54720.1"/>
    </source>
</evidence>
<dbReference type="RefSeq" id="WP_003263305.1">
    <property type="nucleotide sequence ID" value="NZ_CDLS01000001.1"/>
</dbReference>